<proteinExistence type="predicted"/>
<accession>A0A1H9MAM7</accession>
<reference evidence="1 2" key="1">
    <citation type="submission" date="2016-10" db="EMBL/GenBank/DDBJ databases">
        <authorList>
            <person name="de Groot N.N."/>
        </authorList>
    </citation>
    <scope>NUCLEOTIDE SEQUENCE [LARGE SCALE GENOMIC DNA]</scope>
    <source>
        <strain evidence="1 2">DSM 25927</strain>
    </source>
</reference>
<dbReference type="RefSeq" id="WP_143069019.1">
    <property type="nucleotide sequence ID" value="NZ_FOFS01000020.1"/>
</dbReference>
<dbReference type="AlphaFoldDB" id="A0A1H9MAM7"/>
<protein>
    <submittedName>
        <fullName evidence="1">Uncharacterized protein</fullName>
    </submittedName>
</protein>
<dbReference type="EMBL" id="FOFS01000020">
    <property type="protein sequence ID" value="SER20193.1"/>
    <property type="molecule type" value="Genomic_DNA"/>
</dbReference>
<gene>
    <name evidence="1" type="ORF">SAMN04488038_12010</name>
</gene>
<dbReference type="STRING" id="489703.SAMN04488038_12010"/>
<evidence type="ECO:0000313" key="2">
    <source>
        <dbReference type="Proteomes" id="UP000199233"/>
    </source>
</evidence>
<dbReference type="Proteomes" id="UP000199233">
    <property type="component" value="Unassembled WGS sequence"/>
</dbReference>
<dbReference type="OrthoDB" id="7057773at2"/>
<name>A0A1H9MAM7_9GAMM</name>
<keyword evidence="2" id="KW-1185">Reference proteome</keyword>
<organism evidence="1 2">
    <name type="scientific">Solimonas aquatica</name>
    <dbReference type="NCBI Taxonomy" id="489703"/>
    <lineage>
        <taxon>Bacteria</taxon>
        <taxon>Pseudomonadati</taxon>
        <taxon>Pseudomonadota</taxon>
        <taxon>Gammaproteobacteria</taxon>
        <taxon>Nevskiales</taxon>
        <taxon>Nevskiaceae</taxon>
        <taxon>Solimonas</taxon>
    </lineage>
</organism>
<evidence type="ECO:0000313" key="1">
    <source>
        <dbReference type="EMBL" id="SER20193.1"/>
    </source>
</evidence>
<sequence>MSDEQLLLPGLDASNPLGFFAALGLLQSLSDSGRPGAGTRDWRLSWRDVGYWAAVLHGSSDFEDILARLEQQRCSWESELALQLAYNKENGARVPTDAEAATFDLKPAPAAFADYLAEVVDFCRPASLRSVRTVAAYGSELVAANKGDLKPTALHFTAGQQTFLGMVRTLQQGVRLEDFREALQGPWKNLSTLPSLSWNASAPRIYALRASNPSGEKRGSVPGADWLAYLGLRFFPVASRGAELKTACVAGGWKDSNLRWPVWSPALTVNAIRSLLSTRALRSAVALSALMPAGVMAIYESSILRSDQGGYGSFSPARVL</sequence>